<evidence type="ECO:0000313" key="2">
    <source>
        <dbReference type="Proteomes" id="UP001177003"/>
    </source>
</evidence>
<keyword evidence="2" id="KW-1185">Reference proteome</keyword>
<dbReference type="EMBL" id="OX465086">
    <property type="protein sequence ID" value="CAI9264755.1"/>
    <property type="molecule type" value="Genomic_DNA"/>
</dbReference>
<evidence type="ECO:0000313" key="1">
    <source>
        <dbReference type="EMBL" id="CAI9264755.1"/>
    </source>
</evidence>
<proteinExistence type="predicted"/>
<protein>
    <submittedName>
        <fullName evidence="1">Uncharacterized protein</fullName>
    </submittedName>
</protein>
<name>A0AA35V4P6_LACSI</name>
<dbReference type="AlphaFoldDB" id="A0AA35V4P6"/>
<organism evidence="1 2">
    <name type="scientific">Lactuca saligna</name>
    <name type="common">Willowleaf lettuce</name>
    <dbReference type="NCBI Taxonomy" id="75948"/>
    <lineage>
        <taxon>Eukaryota</taxon>
        <taxon>Viridiplantae</taxon>
        <taxon>Streptophyta</taxon>
        <taxon>Embryophyta</taxon>
        <taxon>Tracheophyta</taxon>
        <taxon>Spermatophyta</taxon>
        <taxon>Magnoliopsida</taxon>
        <taxon>eudicotyledons</taxon>
        <taxon>Gunneridae</taxon>
        <taxon>Pentapetalae</taxon>
        <taxon>asterids</taxon>
        <taxon>campanulids</taxon>
        <taxon>Asterales</taxon>
        <taxon>Asteraceae</taxon>
        <taxon>Cichorioideae</taxon>
        <taxon>Cichorieae</taxon>
        <taxon>Lactucinae</taxon>
        <taxon>Lactuca</taxon>
    </lineage>
</organism>
<sequence>MDEEILKETIPMKIGVLKRTQKPTKKYSESPVQTTTQEPIVKIVEPKVHNNESIVTSTFTTSIALPPPSSPIPTFVPVSTISPTFSGIMQEPIATIFSSQSTKKSQHENETNDEDVMVSFVDLQFDLEEENILDEMTMLEKQFKI</sequence>
<reference evidence="1" key="1">
    <citation type="submission" date="2023-04" db="EMBL/GenBank/DDBJ databases">
        <authorList>
            <person name="Vijverberg K."/>
            <person name="Xiong W."/>
            <person name="Schranz E."/>
        </authorList>
    </citation>
    <scope>NUCLEOTIDE SEQUENCE</scope>
</reference>
<accession>A0AA35V4P6</accession>
<dbReference type="Proteomes" id="UP001177003">
    <property type="component" value="Chromosome 0"/>
</dbReference>
<gene>
    <name evidence="1" type="ORF">LSALG_LOCUS5390</name>
</gene>